<protein>
    <submittedName>
        <fullName evidence="7">12-oxophytodienoate reductase 2</fullName>
    </submittedName>
</protein>
<name>A0ABS8UTX6_DATST</name>
<comment type="cofactor">
    <cofactor evidence="1">
        <name>FMN</name>
        <dbReference type="ChEBI" id="CHEBI:58210"/>
    </cofactor>
</comment>
<evidence type="ECO:0000256" key="3">
    <source>
        <dbReference type="ARBA" id="ARBA00022630"/>
    </source>
</evidence>
<dbReference type="Proteomes" id="UP000823775">
    <property type="component" value="Unassembled WGS sequence"/>
</dbReference>
<proteinExistence type="inferred from homology"/>
<dbReference type="SUPFAM" id="SSF51395">
    <property type="entry name" value="FMN-linked oxidoreductases"/>
    <property type="match status" value="1"/>
</dbReference>
<evidence type="ECO:0000313" key="7">
    <source>
        <dbReference type="EMBL" id="MCD9561356.1"/>
    </source>
</evidence>
<reference evidence="7 8" key="1">
    <citation type="journal article" date="2021" name="BMC Genomics">
        <title>Datura genome reveals duplications of psychoactive alkaloid biosynthetic genes and high mutation rate following tissue culture.</title>
        <authorList>
            <person name="Rajewski A."/>
            <person name="Carter-House D."/>
            <person name="Stajich J."/>
            <person name="Litt A."/>
        </authorList>
    </citation>
    <scope>NUCLEOTIDE SEQUENCE [LARGE SCALE GENOMIC DNA]</scope>
    <source>
        <strain evidence="7">AR-01</strain>
    </source>
</reference>
<evidence type="ECO:0000256" key="2">
    <source>
        <dbReference type="ARBA" id="ARBA00005979"/>
    </source>
</evidence>
<keyword evidence="8" id="KW-1185">Reference proteome</keyword>
<evidence type="ECO:0000256" key="1">
    <source>
        <dbReference type="ARBA" id="ARBA00001917"/>
    </source>
</evidence>
<evidence type="ECO:0000313" key="8">
    <source>
        <dbReference type="Proteomes" id="UP000823775"/>
    </source>
</evidence>
<dbReference type="EMBL" id="JACEIK010002464">
    <property type="protein sequence ID" value="MCD9561356.1"/>
    <property type="molecule type" value="Genomic_DNA"/>
</dbReference>
<sequence>MKLSPYSDCDAKDSNPEVIATYMENALSKIGVLYLHMTEPREAAKGLAPIRKAFKGTLIASGGYNKSDEDNAIDENYADLISFGRVFLANPDLPKRFEVNAPLNKTKEVPPSLNRISTVLIDDEPSGAAADRFKLRHKLGMHVKRLSNNIMAWWRKLVECG</sequence>
<dbReference type="PANTHER" id="PTHR22893">
    <property type="entry name" value="NADH OXIDOREDUCTASE-RELATED"/>
    <property type="match status" value="1"/>
</dbReference>
<comment type="caution">
    <text evidence="7">The sequence shown here is derived from an EMBL/GenBank/DDBJ whole genome shotgun (WGS) entry which is preliminary data.</text>
</comment>
<keyword evidence="4" id="KW-0288">FMN</keyword>
<evidence type="ECO:0000256" key="5">
    <source>
        <dbReference type="ARBA" id="ARBA00022857"/>
    </source>
</evidence>
<gene>
    <name evidence="7" type="primary">OPR2_2</name>
    <name evidence="7" type="ORF">HAX54_020417</name>
</gene>
<dbReference type="PANTHER" id="PTHR22893:SF137">
    <property type="entry name" value="12-OXOPHYTODIENOATE REDUCTASE-LIKE PROTEIN"/>
    <property type="match status" value="1"/>
</dbReference>
<keyword evidence="3" id="KW-0285">Flavoprotein</keyword>
<feature type="domain" description="NADH:flavin oxidoreductase/NADH oxidase N-terminal" evidence="6">
    <location>
        <begin position="34"/>
        <end position="103"/>
    </location>
</feature>
<dbReference type="InterPro" id="IPR013785">
    <property type="entry name" value="Aldolase_TIM"/>
</dbReference>
<comment type="similarity">
    <text evidence="2">Belongs to the NADH:flavin oxidoreductase/NADH oxidase family.</text>
</comment>
<dbReference type="InterPro" id="IPR045247">
    <property type="entry name" value="Oye-like"/>
</dbReference>
<organism evidence="7 8">
    <name type="scientific">Datura stramonium</name>
    <name type="common">Jimsonweed</name>
    <name type="synonym">Common thornapple</name>
    <dbReference type="NCBI Taxonomy" id="4076"/>
    <lineage>
        <taxon>Eukaryota</taxon>
        <taxon>Viridiplantae</taxon>
        <taxon>Streptophyta</taxon>
        <taxon>Embryophyta</taxon>
        <taxon>Tracheophyta</taxon>
        <taxon>Spermatophyta</taxon>
        <taxon>Magnoliopsida</taxon>
        <taxon>eudicotyledons</taxon>
        <taxon>Gunneridae</taxon>
        <taxon>Pentapetalae</taxon>
        <taxon>asterids</taxon>
        <taxon>lamiids</taxon>
        <taxon>Solanales</taxon>
        <taxon>Solanaceae</taxon>
        <taxon>Solanoideae</taxon>
        <taxon>Datureae</taxon>
        <taxon>Datura</taxon>
    </lineage>
</organism>
<dbReference type="InterPro" id="IPR001155">
    <property type="entry name" value="OxRdtase_FMN_N"/>
</dbReference>
<evidence type="ECO:0000256" key="4">
    <source>
        <dbReference type="ARBA" id="ARBA00022643"/>
    </source>
</evidence>
<accession>A0ABS8UTX6</accession>
<dbReference type="Pfam" id="PF00724">
    <property type="entry name" value="Oxidored_FMN"/>
    <property type="match status" value="1"/>
</dbReference>
<evidence type="ECO:0000259" key="6">
    <source>
        <dbReference type="Pfam" id="PF00724"/>
    </source>
</evidence>
<keyword evidence="5" id="KW-0521">NADP</keyword>
<dbReference type="Gene3D" id="3.20.20.70">
    <property type="entry name" value="Aldolase class I"/>
    <property type="match status" value="1"/>
</dbReference>